<organism evidence="2 3">
    <name type="scientific">Acinetobacter gyllenbergii CIP 110306 = MTCC 11365</name>
    <dbReference type="NCBI Taxonomy" id="1217657"/>
    <lineage>
        <taxon>Bacteria</taxon>
        <taxon>Pseudomonadati</taxon>
        <taxon>Pseudomonadota</taxon>
        <taxon>Gammaproteobacteria</taxon>
        <taxon>Moraxellales</taxon>
        <taxon>Moraxellaceae</taxon>
        <taxon>Acinetobacter</taxon>
    </lineage>
</organism>
<dbReference type="Pfam" id="PF04657">
    <property type="entry name" value="DMT_YdcZ"/>
    <property type="match status" value="1"/>
</dbReference>
<comment type="caution">
    <text evidence="2">The sequence shown here is derived from an EMBL/GenBank/DDBJ whole genome shotgun (WGS) entry which is preliminary data.</text>
</comment>
<dbReference type="PANTHER" id="PTHR34821">
    <property type="entry name" value="INNER MEMBRANE PROTEIN YDCZ"/>
    <property type="match status" value="1"/>
</dbReference>
<accession>A0A829HFG4</accession>
<gene>
    <name evidence="2" type="ORF">F957_02726</name>
</gene>
<feature type="transmembrane region" description="Helical" evidence="1">
    <location>
        <begin position="100"/>
        <end position="120"/>
    </location>
</feature>
<feature type="transmembrane region" description="Helical" evidence="1">
    <location>
        <begin position="71"/>
        <end position="94"/>
    </location>
</feature>
<keyword evidence="3" id="KW-1185">Reference proteome</keyword>
<dbReference type="GeneID" id="99061186"/>
<name>A0A829HFG4_9GAMM</name>
<dbReference type="AlphaFoldDB" id="A0A829HFG4"/>
<evidence type="ECO:0008006" key="4">
    <source>
        <dbReference type="Google" id="ProtNLM"/>
    </source>
</evidence>
<dbReference type="RefSeq" id="WP_016660447.1">
    <property type="nucleotide sequence ID" value="NZ_ASQH01000011.1"/>
</dbReference>
<evidence type="ECO:0000313" key="2">
    <source>
        <dbReference type="EMBL" id="EPF77554.1"/>
    </source>
</evidence>
<sequence length="155" mass="17100">MHNMSYIMISILGGVIVPLQLAMVNTFRNTSGASQIQSTFVLYVGGAIASLIIALIVDGTIKPPLYQQASWWMWFPGFLGSIYILCMFLAAPQIGATNTLLWVFLGQMLFATIIDSTGLLGMQIRKIDGLKLLGLFFILMGGLILIYNEYKNINN</sequence>
<keyword evidence="1" id="KW-0472">Membrane</keyword>
<evidence type="ECO:0000256" key="1">
    <source>
        <dbReference type="SAM" id="Phobius"/>
    </source>
</evidence>
<feature type="transmembrane region" description="Helical" evidence="1">
    <location>
        <begin position="40"/>
        <end position="59"/>
    </location>
</feature>
<evidence type="ECO:0000313" key="3">
    <source>
        <dbReference type="Proteomes" id="UP000014523"/>
    </source>
</evidence>
<dbReference type="EMBL" id="ATGG01000020">
    <property type="protein sequence ID" value="EPF77554.1"/>
    <property type="molecule type" value="Genomic_DNA"/>
</dbReference>
<feature type="transmembrane region" description="Helical" evidence="1">
    <location>
        <begin position="132"/>
        <end position="150"/>
    </location>
</feature>
<keyword evidence="1" id="KW-1133">Transmembrane helix</keyword>
<dbReference type="InterPro" id="IPR006750">
    <property type="entry name" value="YdcZ"/>
</dbReference>
<proteinExistence type="predicted"/>
<dbReference type="PANTHER" id="PTHR34821:SF2">
    <property type="entry name" value="INNER MEMBRANE PROTEIN YDCZ"/>
    <property type="match status" value="1"/>
</dbReference>
<dbReference type="Proteomes" id="UP000014523">
    <property type="component" value="Unassembled WGS sequence"/>
</dbReference>
<feature type="transmembrane region" description="Helical" evidence="1">
    <location>
        <begin position="7"/>
        <end position="28"/>
    </location>
</feature>
<protein>
    <recommendedName>
        <fullName evidence="4">EamA domain-containing protein</fullName>
    </recommendedName>
</protein>
<keyword evidence="1" id="KW-0812">Transmembrane</keyword>
<reference evidence="2 3" key="1">
    <citation type="submission" date="2013-06" db="EMBL/GenBank/DDBJ databases">
        <title>The Genome Sequence of Acinetobacter gyllenbergii CIP 110306.</title>
        <authorList>
            <consortium name="The Broad Institute Genome Sequencing Platform"/>
            <consortium name="The Broad Institute Genome Sequencing Center for Infectious Disease"/>
            <person name="Cerqueira G."/>
            <person name="Feldgarden M."/>
            <person name="Courvalin P."/>
            <person name="Perichon B."/>
            <person name="Grillot-Courvalin C."/>
            <person name="Clermont D."/>
            <person name="Rocha E."/>
            <person name="Yoon E.-J."/>
            <person name="Nemec A."/>
            <person name="Young S.K."/>
            <person name="Zeng Q."/>
            <person name="Gargeya S."/>
            <person name="Fitzgerald M."/>
            <person name="Abouelleil A."/>
            <person name="Alvarado L."/>
            <person name="Berlin A.M."/>
            <person name="Chapman S.B."/>
            <person name="Dewar J."/>
            <person name="Goldberg J."/>
            <person name="Griggs A."/>
            <person name="Gujja S."/>
            <person name="Hansen M."/>
            <person name="Howarth C."/>
            <person name="Imamovic A."/>
            <person name="Larimer J."/>
            <person name="McCowan C."/>
            <person name="Murphy C."/>
            <person name="Pearson M."/>
            <person name="Priest M."/>
            <person name="Roberts A."/>
            <person name="Saif S."/>
            <person name="Shea T."/>
            <person name="Sykes S."/>
            <person name="Wortman J."/>
            <person name="Nusbaum C."/>
            <person name="Birren B."/>
        </authorList>
    </citation>
    <scope>NUCLEOTIDE SEQUENCE [LARGE SCALE GENOMIC DNA]</scope>
    <source>
        <strain evidence="2 3">CIP 110306</strain>
    </source>
</reference>
<dbReference type="GO" id="GO:0005886">
    <property type="term" value="C:plasma membrane"/>
    <property type="evidence" value="ECO:0007669"/>
    <property type="project" value="TreeGrafter"/>
</dbReference>